<evidence type="ECO:0000313" key="2">
    <source>
        <dbReference type="Proteomes" id="UP000016936"/>
    </source>
</evidence>
<evidence type="ECO:0000313" key="1">
    <source>
        <dbReference type="EMBL" id="EMD86623.1"/>
    </source>
</evidence>
<accession>M2UF49</accession>
<keyword evidence="2" id="KW-1185">Reference proteome</keyword>
<dbReference type="OrthoDB" id="3688988at2759"/>
<dbReference type="HOGENOM" id="CLU_997503_0_0_1"/>
<organism evidence="1 2">
    <name type="scientific">Cochliobolus heterostrophus (strain C5 / ATCC 48332 / race O)</name>
    <name type="common">Southern corn leaf blight fungus</name>
    <name type="synonym">Bipolaris maydis</name>
    <dbReference type="NCBI Taxonomy" id="701091"/>
    <lineage>
        <taxon>Eukaryota</taxon>
        <taxon>Fungi</taxon>
        <taxon>Dikarya</taxon>
        <taxon>Ascomycota</taxon>
        <taxon>Pezizomycotina</taxon>
        <taxon>Dothideomycetes</taxon>
        <taxon>Pleosporomycetidae</taxon>
        <taxon>Pleosporales</taxon>
        <taxon>Pleosporineae</taxon>
        <taxon>Pleosporaceae</taxon>
        <taxon>Bipolaris</taxon>
    </lineage>
</organism>
<name>M2UF49_COCH5</name>
<dbReference type="Proteomes" id="UP000016936">
    <property type="component" value="Unassembled WGS sequence"/>
</dbReference>
<reference evidence="1 2" key="1">
    <citation type="journal article" date="2012" name="PLoS Pathog.">
        <title>Diverse lifestyles and strategies of plant pathogenesis encoded in the genomes of eighteen Dothideomycetes fungi.</title>
        <authorList>
            <person name="Ohm R.A."/>
            <person name="Feau N."/>
            <person name="Henrissat B."/>
            <person name="Schoch C.L."/>
            <person name="Horwitz B.A."/>
            <person name="Barry K.W."/>
            <person name="Condon B.J."/>
            <person name="Copeland A.C."/>
            <person name="Dhillon B."/>
            <person name="Glaser F."/>
            <person name="Hesse C.N."/>
            <person name="Kosti I."/>
            <person name="LaButti K."/>
            <person name="Lindquist E.A."/>
            <person name="Lucas S."/>
            <person name="Salamov A.A."/>
            <person name="Bradshaw R.E."/>
            <person name="Ciuffetti L."/>
            <person name="Hamelin R.C."/>
            <person name="Kema G.H.J."/>
            <person name="Lawrence C."/>
            <person name="Scott J.A."/>
            <person name="Spatafora J.W."/>
            <person name="Turgeon B.G."/>
            <person name="de Wit P.J.G.M."/>
            <person name="Zhong S."/>
            <person name="Goodwin S.B."/>
            <person name="Grigoriev I.V."/>
        </authorList>
    </citation>
    <scope>NUCLEOTIDE SEQUENCE [LARGE SCALE GENOMIC DNA]</scope>
    <source>
        <strain evidence="2">C5 / ATCC 48332 / race O</strain>
    </source>
</reference>
<reference evidence="2" key="2">
    <citation type="journal article" date="2013" name="PLoS Genet.">
        <title>Comparative genome structure, secondary metabolite, and effector coding capacity across Cochliobolus pathogens.</title>
        <authorList>
            <person name="Condon B.J."/>
            <person name="Leng Y."/>
            <person name="Wu D."/>
            <person name="Bushley K.E."/>
            <person name="Ohm R.A."/>
            <person name="Otillar R."/>
            <person name="Martin J."/>
            <person name="Schackwitz W."/>
            <person name="Grimwood J."/>
            <person name="MohdZainudin N."/>
            <person name="Xue C."/>
            <person name="Wang R."/>
            <person name="Manning V.A."/>
            <person name="Dhillon B."/>
            <person name="Tu Z.J."/>
            <person name="Steffenson B.J."/>
            <person name="Salamov A."/>
            <person name="Sun H."/>
            <person name="Lowry S."/>
            <person name="LaButti K."/>
            <person name="Han J."/>
            <person name="Copeland A."/>
            <person name="Lindquist E."/>
            <person name="Barry K."/>
            <person name="Schmutz J."/>
            <person name="Baker S.E."/>
            <person name="Ciuffetti L.M."/>
            <person name="Grigoriev I.V."/>
            <person name="Zhong S."/>
            <person name="Turgeon B.G."/>
        </authorList>
    </citation>
    <scope>NUCLEOTIDE SEQUENCE [LARGE SCALE GENOMIC DNA]</scope>
    <source>
        <strain evidence="2">C5 / ATCC 48332 / race O</strain>
    </source>
</reference>
<dbReference type="EMBL" id="KB445584">
    <property type="protein sequence ID" value="EMD86623.1"/>
    <property type="molecule type" value="Genomic_DNA"/>
</dbReference>
<proteinExistence type="predicted"/>
<protein>
    <submittedName>
        <fullName evidence="1">Uncharacterized protein</fullName>
    </submittedName>
</protein>
<gene>
    <name evidence="1" type="ORF">COCHEDRAFT_1218199</name>
</gene>
<dbReference type="AlphaFoldDB" id="M2UF49"/>
<sequence length="279" mass="31929">MSASLWTALPAELREQVYAYVLTAPSGLIYRTGTDGVDRICSRAKQVVKVNTFGGHLLESTYYLYYNLVAIFRRATIASEELEFNQIQYVSRQCYRESHGLEFRYNNILFEDSGNMSAGQRCRIFVNKVMKQRYAQYLNLSIRGSGISFQPPGSGRSPITLAQFFLQHPEASLKLYHPFWSQRNPGFLLLGLAYATAIRGHELLERLVREQGPTLDFNLALIRSMLPKEGTPLNFRLAPWEESLDMSAIHELLEQSLFPQSENSPIWLDIIESWFSEGL</sequence>